<name>A0A2U9QY75_PICKU</name>
<proteinExistence type="predicted"/>
<dbReference type="AlphaFoldDB" id="A0A2U9QY75"/>
<protein>
    <recommendedName>
        <fullName evidence="1">SRR1-like domain-containing protein</fullName>
    </recommendedName>
</protein>
<dbReference type="Proteomes" id="UP000249293">
    <property type="component" value="Chromosome 1"/>
</dbReference>
<dbReference type="OrthoDB" id="551431at2759"/>
<dbReference type="EMBL" id="CP028773">
    <property type="protein sequence ID" value="AWU73945.1"/>
    <property type="molecule type" value="Genomic_DNA"/>
</dbReference>
<organism evidence="2 3">
    <name type="scientific">Pichia kudriavzevii</name>
    <name type="common">Yeast</name>
    <name type="synonym">Issatchenkia orientalis</name>
    <dbReference type="NCBI Taxonomy" id="4909"/>
    <lineage>
        <taxon>Eukaryota</taxon>
        <taxon>Fungi</taxon>
        <taxon>Dikarya</taxon>
        <taxon>Ascomycota</taxon>
        <taxon>Saccharomycotina</taxon>
        <taxon>Pichiomycetes</taxon>
        <taxon>Pichiales</taxon>
        <taxon>Pichiaceae</taxon>
        <taxon>Pichia</taxon>
    </lineage>
</organism>
<feature type="domain" description="SRR1-like" evidence="1">
    <location>
        <begin position="43"/>
        <end position="264"/>
    </location>
</feature>
<dbReference type="GeneID" id="40381655"/>
<dbReference type="RefSeq" id="XP_029319422.1">
    <property type="nucleotide sequence ID" value="XM_029463562.1"/>
</dbReference>
<evidence type="ECO:0000259" key="1">
    <source>
        <dbReference type="Pfam" id="PF07985"/>
    </source>
</evidence>
<reference evidence="2 3" key="1">
    <citation type="submission" date="2018-06" db="EMBL/GenBank/DDBJ databases">
        <title>Population genomics shows no distinction between pathogenic Candida krusei and environmental Pichia kudriavzevii: One species, four names.</title>
        <authorList>
            <person name="Douglass A.P."/>
            <person name="Offei B."/>
            <person name="Braun-Galleani S."/>
            <person name="Coughlan A.Y."/>
            <person name="Martos A."/>
            <person name="Ortiz-Merino R.A."/>
            <person name="Byrne K.P."/>
            <person name="Wolfe K.H."/>
        </authorList>
    </citation>
    <scope>NUCLEOTIDE SEQUENCE [LARGE SCALE GENOMIC DNA]</scope>
    <source>
        <strain evidence="2 3">CBS573</strain>
    </source>
</reference>
<dbReference type="InterPro" id="IPR012942">
    <property type="entry name" value="SRR1-like"/>
</dbReference>
<dbReference type="KEGG" id="pkz:C5L36_0A05410"/>
<gene>
    <name evidence="2" type="ORF">C5L36_0A05410</name>
</gene>
<dbReference type="Pfam" id="PF07985">
    <property type="entry name" value="SRR1"/>
    <property type="match status" value="1"/>
</dbReference>
<keyword evidence="3" id="KW-1185">Reference proteome</keyword>
<dbReference type="VEuPathDB" id="FungiDB:C5L36_0A05410"/>
<accession>A0A2U9QY75</accession>
<evidence type="ECO:0000313" key="2">
    <source>
        <dbReference type="EMBL" id="AWU73945.1"/>
    </source>
</evidence>
<sequence length="267" mass="30970">MIVAIRQMKNEARLQDSFKEKLRVLQRGDVVQEILSNISGIDVLFVRCLGLGSVSVSYLAMYQLCLLKLVVDYLNQNLNERNKEESEMVEIKVSLWDPVFSHEDKEFFENHLKYTVEEEFKCDPSSVLYYMPHFPVSIFESVLTEEKPKFILANDLTAYAIKFPETKYFSQYPNCARLTKLITNKAKEESVEKENCTAVKPPDDGFQIVKKKNRKKKNSLVYQPPVIDYGFETAYFKKVKSSIIREGNNTDNPWSSAFTDMSFMVID</sequence>
<evidence type="ECO:0000313" key="3">
    <source>
        <dbReference type="Proteomes" id="UP000249293"/>
    </source>
</evidence>